<dbReference type="GO" id="GO:0003824">
    <property type="term" value="F:catalytic activity"/>
    <property type="evidence" value="ECO:0007669"/>
    <property type="project" value="TreeGrafter"/>
</dbReference>
<dbReference type="InterPro" id="IPR007138">
    <property type="entry name" value="ABM_dom"/>
</dbReference>
<dbReference type="KEGG" id="pdi:BDI_1077"/>
<dbReference type="SUPFAM" id="SSF54909">
    <property type="entry name" value="Dimeric alpha+beta barrel"/>
    <property type="match status" value="1"/>
</dbReference>
<organism evidence="2 3">
    <name type="scientific">Parabacteroides distasonis (strain ATCC 8503 / DSM 20701 / CIP 104284 / JCM 5825 / NCTC 11152)</name>
    <dbReference type="NCBI Taxonomy" id="435591"/>
    <lineage>
        <taxon>Bacteria</taxon>
        <taxon>Pseudomonadati</taxon>
        <taxon>Bacteroidota</taxon>
        <taxon>Bacteroidia</taxon>
        <taxon>Bacteroidales</taxon>
        <taxon>Tannerellaceae</taxon>
        <taxon>Parabacteroides</taxon>
    </lineage>
</organism>
<dbReference type="PROSITE" id="PS51725">
    <property type="entry name" value="ABM"/>
    <property type="match status" value="1"/>
</dbReference>
<proteinExistence type="predicted"/>
<protein>
    <recommendedName>
        <fullName evidence="1">ABM domain-containing protein</fullName>
    </recommendedName>
</protein>
<gene>
    <name evidence="2" type="ordered locus">BDI_1077</name>
</gene>
<dbReference type="EMBL" id="CP000140">
    <property type="protein sequence ID" value="ABR42843.1"/>
    <property type="molecule type" value="Genomic_DNA"/>
</dbReference>
<dbReference type="Gene3D" id="3.30.70.100">
    <property type="match status" value="1"/>
</dbReference>
<dbReference type="PaxDb" id="435591-BDI_1077"/>
<dbReference type="STRING" id="435591.BDI_1077"/>
<keyword evidence="3" id="KW-1185">Reference proteome</keyword>
<evidence type="ECO:0000313" key="3">
    <source>
        <dbReference type="Proteomes" id="UP000000566"/>
    </source>
</evidence>
<evidence type="ECO:0000259" key="1">
    <source>
        <dbReference type="PROSITE" id="PS51725"/>
    </source>
</evidence>
<sequence length="93" mass="10480">MSMIRLNVFIQVSEENRPAALETAKELVEKSLKDNGCIAYDIFESATRSDVLMICETWKDAESLSGHEKAEHFVTLVPKLQGLGAMKLEKFTF</sequence>
<dbReference type="eggNOG" id="COG1359">
    <property type="taxonomic scope" value="Bacteria"/>
</dbReference>
<feature type="domain" description="ABM" evidence="1">
    <location>
        <begin position="4"/>
        <end position="93"/>
    </location>
</feature>
<reference evidence="2 3" key="1">
    <citation type="journal article" date="2007" name="PLoS Biol.">
        <title>Evolution of symbiotic bacteria in the distal human intestine.</title>
        <authorList>
            <person name="Xu J."/>
            <person name="Mahowald M.A."/>
            <person name="Ley R.E."/>
            <person name="Lozupone C.A."/>
            <person name="Hamady M."/>
            <person name="Martens E.C."/>
            <person name="Henrissat B."/>
            <person name="Coutinho P.M."/>
            <person name="Minx P."/>
            <person name="Latreille P."/>
            <person name="Cordum H."/>
            <person name="Van Brunt A."/>
            <person name="Kim K."/>
            <person name="Fulton R.S."/>
            <person name="Fulton L.A."/>
            <person name="Clifton S.W."/>
            <person name="Wilson R.K."/>
            <person name="Knight R.D."/>
            <person name="Gordon J.I."/>
        </authorList>
    </citation>
    <scope>NUCLEOTIDE SEQUENCE [LARGE SCALE GENOMIC DNA]</scope>
    <source>
        <strain evidence="3">ATCC 8503 / DSM 20701 / CIP 104284 / JCM 5825 / NCTC 11152</strain>
    </source>
</reference>
<dbReference type="InterPro" id="IPR011008">
    <property type="entry name" value="Dimeric_a/b-barrel"/>
</dbReference>
<evidence type="ECO:0000313" key="2">
    <source>
        <dbReference type="EMBL" id="ABR42843.1"/>
    </source>
</evidence>
<dbReference type="Proteomes" id="UP000000566">
    <property type="component" value="Chromosome"/>
</dbReference>
<name>A6LAX9_PARD8</name>
<dbReference type="InterPro" id="IPR050744">
    <property type="entry name" value="AI-2_Isomerase_LsrG"/>
</dbReference>
<accession>A6LAX9</accession>
<dbReference type="Pfam" id="PF03992">
    <property type="entry name" value="ABM"/>
    <property type="match status" value="1"/>
</dbReference>
<dbReference type="PANTHER" id="PTHR33336">
    <property type="entry name" value="QUINOL MONOOXYGENASE YGIN-RELATED"/>
    <property type="match status" value="1"/>
</dbReference>
<dbReference type="PANTHER" id="PTHR33336:SF3">
    <property type="entry name" value="ABM DOMAIN-CONTAINING PROTEIN"/>
    <property type="match status" value="1"/>
</dbReference>
<dbReference type="AlphaFoldDB" id="A6LAX9"/>
<dbReference type="HOGENOM" id="CLU_131496_11_0_10"/>